<comment type="similarity">
    <text evidence="4 17">Belongs to the CDP-alcohol phosphatidyltransferase class-I family.</text>
</comment>
<dbReference type="InterPro" id="IPR000462">
    <property type="entry name" value="CDP-OH_P_trans"/>
</dbReference>
<keyword evidence="20" id="KW-1185">Reference proteome</keyword>
<evidence type="ECO:0000256" key="17">
    <source>
        <dbReference type="RuleBase" id="RU003750"/>
    </source>
</evidence>
<evidence type="ECO:0000256" key="3">
    <source>
        <dbReference type="ARBA" id="ARBA00005189"/>
    </source>
</evidence>
<dbReference type="PANTHER" id="PTHR14269:SF62">
    <property type="entry name" value="CDP-DIACYLGLYCEROL--GLYCEROL-3-PHOSPHATE 3-PHOSPHATIDYLTRANSFERASE 1, CHLOROPLASTIC"/>
    <property type="match status" value="1"/>
</dbReference>
<proteinExistence type="inferred from homology"/>
<sequence length="201" mass="21331">MITDLPNLLTLSRIVAIPVLVALVAMNRPEASAAACLLFIAAAVTDWFDGHLARSRKLQSDLGRMLDPIADKLLVGASLMTLAGLGGLSQFGALWPAIVILCREILVSGLREYLAGTRASLPVTRLAKWKTGFQMTAIGFLLAGDSTGVLLHMPWLPVTLMGSLMLWIAAVLTLITGWDYLMAGLRHVERPAGASNGGSVG</sequence>
<dbReference type="PANTHER" id="PTHR14269">
    <property type="entry name" value="CDP-DIACYLGLYCEROL--GLYCEROL-3-PHOSPHATE 3-PHOSPHATIDYLTRANSFERASE-RELATED"/>
    <property type="match status" value="1"/>
</dbReference>
<feature type="transmembrane region" description="Helical" evidence="18">
    <location>
        <begin position="31"/>
        <end position="48"/>
    </location>
</feature>
<dbReference type="InterPro" id="IPR043130">
    <property type="entry name" value="CDP-OH_PTrfase_TM_dom"/>
</dbReference>
<dbReference type="AlphaFoldDB" id="A0A967EDJ3"/>
<dbReference type="InterPro" id="IPR004570">
    <property type="entry name" value="Phosphatidylglycerol_P_synth"/>
</dbReference>
<evidence type="ECO:0000256" key="14">
    <source>
        <dbReference type="ARBA" id="ARBA00023264"/>
    </source>
</evidence>
<evidence type="ECO:0000256" key="2">
    <source>
        <dbReference type="ARBA" id="ARBA00005042"/>
    </source>
</evidence>
<keyword evidence="11" id="KW-0443">Lipid metabolism</keyword>
<dbReference type="Proteomes" id="UP000597459">
    <property type="component" value="Unassembled WGS sequence"/>
</dbReference>
<dbReference type="GO" id="GO:0046474">
    <property type="term" value="P:glycerophospholipid biosynthetic process"/>
    <property type="evidence" value="ECO:0007669"/>
    <property type="project" value="TreeGrafter"/>
</dbReference>
<dbReference type="EMBL" id="WOTH01000021">
    <property type="protein sequence ID" value="NHO54351.1"/>
    <property type="molecule type" value="Genomic_DNA"/>
</dbReference>
<accession>A0A967EDJ3</accession>
<evidence type="ECO:0000256" key="11">
    <source>
        <dbReference type="ARBA" id="ARBA00023098"/>
    </source>
</evidence>
<evidence type="ECO:0000313" key="20">
    <source>
        <dbReference type="Proteomes" id="UP000597459"/>
    </source>
</evidence>
<gene>
    <name evidence="19" type="primary">pgsA</name>
    <name evidence="19" type="ORF">GOB87_10340</name>
</gene>
<keyword evidence="7" id="KW-0444">Lipid biosynthesis</keyword>
<feature type="transmembrane region" description="Helical" evidence="18">
    <location>
        <begin position="69"/>
        <end position="88"/>
    </location>
</feature>
<keyword evidence="8 17" id="KW-0808">Transferase</keyword>
<organism evidence="19 20">
    <name type="scientific">Acetobacter estunensis</name>
    <dbReference type="NCBI Taxonomy" id="104097"/>
    <lineage>
        <taxon>Bacteria</taxon>
        <taxon>Pseudomonadati</taxon>
        <taxon>Pseudomonadota</taxon>
        <taxon>Alphaproteobacteria</taxon>
        <taxon>Acetobacterales</taxon>
        <taxon>Acetobacteraceae</taxon>
        <taxon>Acetobacter</taxon>
    </lineage>
</organism>
<protein>
    <recommendedName>
        <fullName evidence="6 16">CDP-diacylglycerol--glycerol-3-phosphate 3-phosphatidyltransferase</fullName>
        <ecNumber evidence="5 16">2.7.8.5</ecNumber>
    </recommendedName>
</protein>
<evidence type="ECO:0000256" key="12">
    <source>
        <dbReference type="ARBA" id="ARBA00023136"/>
    </source>
</evidence>
<keyword evidence="9 18" id="KW-0812">Transmembrane</keyword>
<dbReference type="Pfam" id="PF01066">
    <property type="entry name" value="CDP-OH_P_transf"/>
    <property type="match status" value="1"/>
</dbReference>
<evidence type="ECO:0000256" key="7">
    <source>
        <dbReference type="ARBA" id="ARBA00022516"/>
    </source>
</evidence>
<comment type="catalytic activity">
    <reaction evidence="15">
        <text>a CDP-1,2-diacyl-sn-glycerol + sn-glycerol 3-phosphate = a 1,2-diacyl-sn-glycero-3-phospho-(1'-sn-glycero-3'-phosphate) + CMP + H(+)</text>
        <dbReference type="Rhea" id="RHEA:12593"/>
        <dbReference type="ChEBI" id="CHEBI:15378"/>
        <dbReference type="ChEBI" id="CHEBI:57597"/>
        <dbReference type="ChEBI" id="CHEBI:58332"/>
        <dbReference type="ChEBI" id="CHEBI:60110"/>
        <dbReference type="ChEBI" id="CHEBI:60377"/>
        <dbReference type="EC" id="2.7.8.5"/>
    </reaction>
</comment>
<evidence type="ECO:0000256" key="8">
    <source>
        <dbReference type="ARBA" id="ARBA00022679"/>
    </source>
</evidence>
<dbReference type="Gene3D" id="1.20.120.1760">
    <property type="match status" value="1"/>
</dbReference>
<dbReference type="GO" id="GO:0016020">
    <property type="term" value="C:membrane"/>
    <property type="evidence" value="ECO:0007669"/>
    <property type="project" value="UniProtKB-SubCell"/>
</dbReference>
<evidence type="ECO:0000256" key="18">
    <source>
        <dbReference type="SAM" id="Phobius"/>
    </source>
</evidence>
<dbReference type="PIRSF" id="PIRSF000847">
    <property type="entry name" value="Phos_ph_gly_syn"/>
    <property type="match status" value="1"/>
</dbReference>
<evidence type="ECO:0000256" key="16">
    <source>
        <dbReference type="NCBIfam" id="TIGR00560"/>
    </source>
</evidence>
<dbReference type="PROSITE" id="PS00379">
    <property type="entry name" value="CDP_ALCOHOL_P_TRANSF"/>
    <property type="match status" value="1"/>
</dbReference>
<evidence type="ECO:0000256" key="5">
    <source>
        <dbReference type="ARBA" id="ARBA00013170"/>
    </source>
</evidence>
<evidence type="ECO:0000313" key="19">
    <source>
        <dbReference type="EMBL" id="NHO54351.1"/>
    </source>
</evidence>
<feature type="transmembrane region" description="Helical" evidence="18">
    <location>
        <begin position="7"/>
        <end position="25"/>
    </location>
</feature>
<keyword evidence="13" id="KW-0594">Phospholipid biosynthesis</keyword>
<dbReference type="NCBIfam" id="TIGR00560">
    <property type="entry name" value="pgsA"/>
    <property type="match status" value="1"/>
</dbReference>
<dbReference type="InterPro" id="IPR048254">
    <property type="entry name" value="CDP_ALCOHOL_P_TRANSF_CS"/>
</dbReference>
<keyword evidence="14" id="KW-1208">Phospholipid metabolism</keyword>
<evidence type="ECO:0000256" key="1">
    <source>
        <dbReference type="ARBA" id="ARBA00004141"/>
    </source>
</evidence>
<name>A0A967EDJ3_9PROT</name>
<evidence type="ECO:0000256" key="9">
    <source>
        <dbReference type="ARBA" id="ARBA00022692"/>
    </source>
</evidence>
<evidence type="ECO:0000256" key="10">
    <source>
        <dbReference type="ARBA" id="ARBA00022989"/>
    </source>
</evidence>
<dbReference type="EC" id="2.7.8.5" evidence="5 16"/>
<dbReference type="RefSeq" id="WP_166316299.1">
    <property type="nucleotide sequence ID" value="NZ_WOTH01000021.1"/>
</dbReference>
<comment type="pathway">
    <text evidence="2">Phospholipid metabolism; phosphatidylglycerol biosynthesis; phosphatidylglycerol from CDP-diacylglycerol: step 1/2.</text>
</comment>
<evidence type="ECO:0000256" key="4">
    <source>
        <dbReference type="ARBA" id="ARBA00010441"/>
    </source>
</evidence>
<comment type="subcellular location">
    <subcellularLocation>
        <location evidence="1">Membrane</location>
        <topology evidence="1">Multi-pass membrane protein</topology>
    </subcellularLocation>
</comment>
<dbReference type="GO" id="GO:0008444">
    <property type="term" value="F:CDP-diacylglycerol-glycerol-3-phosphate 3-phosphatidyltransferase activity"/>
    <property type="evidence" value="ECO:0007669"/>
    <property type="project" value="UniProtKB-UniRule"/>
</dbReference>
<evidence type="ECO:0000256" key="13">
    <source>
        <dbReference type="ARBA" id="ARBA00023209"/>
    </source>
</evidence>
<comment type="caution">
    <text evidence="19">The sequence shown here is derived from an EMBL/GenBank/DDBJ whole genome shotgun (WGS) entry which is preliminary data.</text>
</comment>
<keyword evidence="12 18" id="KW-0472">Membrane</keyword>
<evidence type="ECO:0000256" key="6">
    <source>
        <dbReference type="ARBA" id="ARBA00014944"/>
    </source>
</evidence>
<keyword evidence="10 18" id="KW-1133">Transmembrane helix</keyword>
<reference evidence="19" key="1">
    <citation type="submission" date="2019-11" db="EMBL/GenBank/DDBJ databases">
        <title>Description of new Acetobacter species.</title>
        <authorList>
            <person name="Cleenwerck I."/>
            <person name="Sombolestani A.S."/>
        </authorList>
    </citation>
    <scope>NUCLEOTIDE SEQUENCE</scope>
    <source>
        <strain evidence="19">LMG 1626</strain>
    </source>
</reference>
<comment type="pathway">
    <text evidence="3">Lipid metabolism.</text>
</comment>
<feature type="transmembrane region" description="Helical" evidence="18">
    <location>
        <begin position="161"/>
        <end position="181"/>
    </location>
</feature>
<evidence type="ECO:0000256" key="15">
    <source>
        <dbReference type="ARBA" id="ARBA00048586"/>
    </source>
</evidence>
<dbReference type="InterPro" id="IPR050324">
    <property type="entry name" value="CDP-alcohol_PTase-I"/>
</dbReference>